<dbReference type="STRING" id="1122938.SAMN05660772_01735"/>
<dbReference type="PANTHER" id="PTHR36111">
    <property type="entry name" value="INNER MEMBRANE PROTEIN-RELATED"/>
    <property type="match status" value="1"/>
</dbReference>
<keyword evidence="1" id="KW-1133">Transmembrane helix</keyword>
<dbReference type="PANTHER" id="PTHR36111:SF2">
    <property type="entry name" value="INNER MEMBRANE PROTEIN"/>
    <property type="match status" value="1"/>
</dbReference>
<dbReference type="Pfam" id="PF04474">
    <property type="entry name" value="DUF554"/>
    <property type="match status" value="1"/>
</dbReference>
<feature type="transmembrane region" description="Helical" evidence="1">
    <location>
        <begin position="103"/>
        <end position="122"/>
    </location>
</feature>
<accession>A0A1W1UIF7</accession>
<keyword evidence="1" id="KW-0812">Transmembrane</keyword>
<feature type="transmembrane region" description="Helical" evidence="1">
    <location>
        <begin position="54"/>
        <end position="74"/>
    </location>
</feature>
<evidence type="ECO:0000313" key="3">
    <source>
        <dbReference type="Proteomes" id="UP000192408"/>
    </source>
</evidence>
<dbReference type="EMBL" id="FWWV01000004">
    <property type="protein sequence ID" value="SMB80905.1"/>
    <property type="molecule type" value="Genomic_DNA"/>
</dbReference>
<keyword evidence="1" id="KW-0472">Membrane</keyword>
<gene>
    <name evidence="2" type="ORF">SAMN05660772_01735</name>
</gene>
<keyword evidence="3" id="KW-1185">Reference proteome</keyword>
<dbReference type="Proteomes" id="UP000192408">
    <property type="component" value="Unassembled WGS sequence"/>
</dbReference>
<feature type="transmembrane region" description="Helical" evidence="1">
    <location>
        <begin position="211"/>
        <end position="227"/>
    </location>
</feature>
<feature type="transmembrane region" description="Helical" evidence="1">
    <location>
        <begin position="134"/>
        <end position="155"/>
    </location>
</feature>
<name>A0A1W1UIF7_9PAST</name>
<feature type="transmembrane region" description="Helical" evidence="1">
    <location>
        <begin position="186"/>
        <end position="204"/>
    </location>
</feature>
<evidence type="ECO:0000313" key="2">
    <source>
        <dbReference type="EMBL" id="SMB80905.1"/>
    </source>
</evidence>
<dbReference type="AlphaFoldDB" id="A0A1W1UIF7"/>
<proteinExistence type="predicted"/>
<organism evidence="2 3">
    <name type="scientific">Pasteurella testudinis DSM 23072</name>
    <dbReference type="NCBI Taxonomy" id="1122938"/>
    <lineage>
        <taxon>Bacteria</taxon>
        <taxon>Pseudomonadati</taxon>
        <taxon>Pseudomonadota</taxon>
        <taxon>Gammaproteobacteria</taxon>
        <taxon>Pasteurellales</taxon>
        <taxon>Pasteurellaceae</taxon>
        <taxon>Pasteurella</taxon>
    </lineage>
</organism>
<feature type="transmembrane region" description="Helical" evidence="1">
    <location>
        <begin position="6"/>
        <end position="24"/>
    </location>
</feature>
<evidence type="ECO:0008006" key="4">
    <source>
        <dbReference type="Google" id="ProtNLM"/>
    </source>
</evidence>
<feature type="transmembrane region" description="Helical" evidence="1">
    <location>
        <begin position="31"/>
        <end position="48"/>
    </location>
</feature>
<sequence length="228" mass="23825">MILSGVIVNAILVVVGGILGSLLANRAKAHIIDSVLQGLALCVLYVAVQNLVGGGNIFIIVLSVVTAAIIGEWLKIDNKLTALGDWLQEKINRGKGQLSISEGFVNASLLFCVGAMGMVGSLESGLAGNHQTLYAKAVIDGMVSIVFASTMGIGVAFSAIPILLYQGLIVLTASLISPYLSERAIAEMSCVGGLLILAIALNMLKITQIRVANFIFAPLLAILFSLFL</sequence>
<protein>
    <recommendedName>
        <fullName evidence="4">DUF554 domain-containing protein</fullName>
    </recommendedName>
</protein>
<dbReference type="InterPro" id="IPR007563">
    <property type="entry name" value="DUF554"/>
</dbReference>
<evidence type="ECO:0000256" key="1">
    <source>
        <dbReference type="SAM" id="Phobius"/>
    </source>
</evidence>
<dbReference type="RefSeq" id="WP_208610884.1">
    <property type="nucleotide sequence ID" value="NZ_FWWV01000004.1"/>
</dbReference>
<reference evidence="3" key="1">
    <citation type="submission" date="2017-04" db="EMBL/GenBank/DDBJ databases">
        <authorList>
            <person name="Varghese N."/>
            <person name="Submissions S."/>
        </authorList>
    </citation>
    <scope>NUCLEOTIDE SEQUENCE [LARGE SCALE GENOMIC DNA]</scope>
    <source>
        <strain evidence="3">DSM 23072</strain>
    </source>
</reference>